<dbReference type="PROSITE" id="PS00455">
    <property type="entry name" value="AMP_BINDING"/>
    <property type="match status" value="1"/>
</dbReference>
<dbReference type="AlphaFoldDB" id="A0A3L8PTI9"/>
<dbReference type="Proteomes" id="UP000281474">
    <property type="component" value="Unassembled WGS sequence"/>
</dbReference>
<sequence length="738" mass="81083">MSATPPLSRPAQDSFQVSTEAVTESLKNEEAQLSRGDGESPMAVTQSRSSALESFHSKEPDSVVAVSKLDYEPTAEVVAPPENLDMDSRPWTSMYSESVKAAVEQYKTLDEYVNSLNLESLLDCWNEIASRSPDQVAFRGGDADHNVTFGMLAKQSSALAAYFQDLMQQPNSTLKVGDNIMVVMPSCPQMIVTGIAAMKAGLSVSFPVPSTDEVALTHQLEHQIENTEPKIIVASKVPAMAKAVTSALRRIADKEEGDRTEYSNFVKERKVTRFESGIWDCVKVRRNAQSLKEFVAPLPFIKKLEHTKGAKNLGDFLHANRTLANPAIPQKDDPAVILFSSGTTGKSKAIVLTHRNLLGTAAHLSLWLKAEARGMPNHPKIHFALPLSHAFGCGVGFALTPMIGAETTLTLNPRDPKMLRASLAQGPYDIIFGVDKLYNGMINLAEDALKAQYADNPPAYLLSGASKTVQSTKDRVLKVFGTPLIEGYGSTESSVCMAIQCIKLGDNRYLPLPWADIRVVPKSKFKLLDEGFDPNAVSSTVGEEGELIYSCNLAKEYLNDPKKTAETFITSKDGRRWLRTGDLCRLNKDGTFNIVGRMKETIIINGENLSPDDIANTLVGAPNVNSAFVFRMPKSLQDQSGDDCVVVLVQGNNIDKVEVLDQMKSKGASQQQRPREDNLLVFDDSVTFPSTTTMKERRVEMTNMCISLLMEKEIKQKFTGEQLQKVVTEILKDNSSFV</sequence>
<dbReference type="Gene3D" id="3.30.300.30">
    <property type="match status" value="1"/>
</dbReference>
<name>A0A3L8PTI9_9GAMM</name>
<dbReference type="SUPFAM" id="SSF56801">
    <property type="entry name" value="Acetyl-CoA synthetase-like"/>
    <property type="match status" value="1"/>
</dbReference>
<feature type="compositionally biased region" description="Polar residues" evidence="1">
    <location>
        <begin position="43"/>
        <end position="52"/>
    </location>
</feature>
<keyword evidence="3" id="KW-0436">Ligase</keyword>
<dbReference type="InterPro" id="IPR042099">
    <property type="entry name" value="ANL_N_sf"/>
</dbReference>
<dbReference type="RefSeq" id="WP_121840543.1">
    <property type="nucleotide sequence ID" value="NZ_ML014844.1"/>
</dbReference>
<evidence type="ECO:0000313" key="4">
    <source>
        <dbReference type="Proteomes" id="UP000281474"/>
    </source>
</evidence>
<feature type="domain" description="AMP-dependent synthetase/ligase" evidence="2">
    <location>
        <begin position="128"/>
        <end position="557"/>
    </location>
</feature>
<comment type="caution">
    <text evidence="3">The sequence shown here is derived from an EMBL/GenBank/DDBJ whole genome shotgun (WGS) entry which is preliminary data.</text>
</comment>
<dbReference type="InterPro" id="IPR050237">
    <property type="entry name" value="ATP-dep_AMP-bd_enzyme"/>
</dbReference>
<dbReference type="InterPro" id="IPR045851">
    <property type="entry name" value="AMP-bd_C_sf"/>
</dbReference>
<keyword evidence="4" id="KW-1185">Reference proteome</keyword>
<dbReference type="PANTHER" id="PTHR43767:SF1">
    <property type="entry name" value="NONRIBOSOMAL PEPTIDE SYNTHASE PES1 (EUROFUNG)-RELATED"/>
    <property type="match status" value="1"/>
</dbReference>
<accession>A0A3L8PTI9</accession>
<dbReference type="PANTHER" id="PTHR43767">
    <property type="entry name" value="LONG-CHAIN-FATTY-ACID--COA LIGASE"/>
    <property type="match status" value="1"/>
</dbReference>
<gene>
    <name evidence="3" type="ORF">D5018_18895</name>
</gene>
<feature type="region of interest" description="Disordered" evidence="1">
    <location>
        <begin position="1"/>
        <end position="54"/>
    </location>
</feature>
<feature type="compositionally biased region" description="Polar residues" evidence="1">
    <location>
        <begin position="1"/>
        <end position="22"/>
    </location>
</feature>
<dbReference type="GO" id="GO:0016878">
    <property type="term" value="F:acid-thiol ligase activity"/>
    <property type="evidence" value="ECO:0007669"/>
    <property type="project" value="UniProtKB-ARBA"/>
</dbReference>
<evidence type="ECO:0000259" key="2">
    <source>
        <dbReference type="Pfam" id="PF00501"/>
    </source>
</evidence>
<organism evidence="3 4">
    <name type="scientific">Parashewanella curva</name>
    <dbReference type="NCBI Taxonomy" id="2338552"/>
    <lineage>
        <taxon>Bacteria</taxon>
        <taxon>Pseudomonadati</taxon>
        <taxon>Pseudomonadota</taxon>
        <taxon>Gammaproteobacteria</taxon>
        <taxon>Alteromonadales</taxon>
        <taxon>Shewanellaceae</taxon>
        <taxon>Parashewanella</taxon>
    </lineage>
</organism>
<dbReference type="Pfam" id="PF00501">
    <property type="entry name" value="AMP-binding"/>
    <property type="match status" value="1"/>
</dbReference>
<proteinExistence type="predicted"/>
<evidence type="ECO:0000256" key="1">
    <source>
        <dbReference type="SAM" id="MobiDB-lite"/>
    </source>
</evidence>
<dbReference type="OrthoDB" id="9803968at2"/>
<evidence type="ECO:0000313" key="3">
    <source>
        <dbReference type="EMBL" id="RLV58129.1"/>
    </source>
</evidence>
<protein>
    <submittedName>
        <fullName evidence="3">Long-chain fatty acid--CoA ligase</fullName>
    </submittedName>
</protein>
<dbReference type="Gene3D" id="3.40.50.12780">
    <property type="entry name" value="N-terminal domain of ligase-like"/>
    <property type="match status" value="1"/>
</dbReference>
<dbReference type="InterPro" id="IPR020845">
    <property type="entry name" value="AMP-binding_CS"/>
</dbReference>
<feature type="compositionally biased region" description="Basic and acidic residues" evidence="1">
    <location>
        <begin position="26"/>
        <end position="38"/>
    </location>
</feature>
<dbReference type="InterPro" id="IPR000873">
    <property type="entry name" value="AMP-dep_synth/lig_dom"/>
</dbReference>
<reference evidence="3 4" key="1">
    <citation type="submission" date="2018-09" db="EMBL/GenBank/DDBJ databases">
        <title>Phylogeny of the Shewanellaceae, and recommendation for two new genera, Pseudoshewanella and Parashewanella.</title>
        <authorList>
            <person name="Wang G."/>
        </authorList>
    </citation>
    <scope>NUCLEOTIDE SEQUENCE [LARGE SCALE GENOMIC DNA]</scope>
    <source>
        <strain evidence="3 4">C51</strain>
    </source>
</reference>
<dbReference type="EMBL" id="QZEI01000095">
    <property type="protein sequence ID" value="RLV58129.1"/>
    <property type="molecule type" value="Genomic_DNA"/>
</dbReference>